<reference evidence="1 2" key="1">
    <citation type="journal article" date="2023" name="Plants (Basel)">
        <title>Bridging the Gap: Combining Genomics and Transcriptomics Approaches to Understand Stylosanthes scabra, an Orphan Legume from the Brazilian Caatinga.</title>
        <authorList>
            <person name="Ferreira-Neto J.R.C."/>
            <person name="da Silva M.D."/>
            <person name="Binneck E."/>
            <person name="de Melo N.F."/>
            <person name="da Silva R.H."/>
            <person name="de Melo A.L.T.M."/>
            <person name="Pandolfi V."/>
            <person name="Bustamante F.O."/>
            <person name="Brasileiro-Vidal A.C."/>
            <person name="Benko-Iseppon A.M."/>
        </authorList>
    </citation>
    <scope>NUCLEOTIDE SEQUENCE [LARGE SCALE GENOMIC DNA]</scope>
    <source>
        <tissue evidence="1">Leaves</tissue>
    </source>
</reference>
<gene>
    <name evidence="1" type="ORF">PIB30_088805</name>
</gene>
<proteinExistence type="predicted"/>
<name>A0ABU6WTR8_9FABA</name>
<accession>A0ABU6WTR8</accession>
<dbReference type="Proteomes" id="UP001341840">
    <property type="component" value="Unassembled WGS sequence"/>
</dbReference>
<feature type="non-terminal residue" evidence="1">
    <location>
        <position position="1"/>
    </location>
</feature>
<comment type="caution">
    <text evidence="1">The sequence shown here is derived from an EMBL/GenBank/DDBJ whole genome shotgun (WGS) entry which is preliminary data.</text>
</comment>
<sequence length="61" mass="6979">AKTNFTTEYINQTNRKSLRRKATHVLQWVGEDDTQGAEVTNESSNLLRQVSNQSQLMHMGD</sequence>
<keyword evidence="2" id="KW-1185">Reference proteome</keyword>
<evidence type="ECO:0000313" key="2">
    <source>
        <dbReference type="Proteomes" id="UP001341840"/>
    </source>
</evidence>
<protein>
    <submittedName>
        <fullName evidence="1">Uncharacterized protein</fullName>
    </submittedName>
</protein>
<organism evidence="1 2">
    <name type="scientific">Stylosanthes scabra</name>
    <dbReference type="NCBI Taxonomy" id="79078"/>
    <lineage>
        <taxon>Eukaryota</taxon>
        <taxon>Viridiplantae</taxon>
        <taxon>Streptophyta</taxon>
        <taxon>Embryophyta</taxon>
        <taxon>Tracheophyta</taxon>
        <taxon>Spermatophyta</taxon>
        <taxon>Magnoliopsida</taxon>
        <taxon>eudicotyledons</taxon>
        <taxon>Gunneridae</taxon>
        <taxon>Pentapetalae</taxon>
        <taxon>rosids</taxon>
        <taxon>fabids</taxon>
        <taxon>Fabales</taxon>
        <taxon>Fabaceae</taxon>
        <taxon>Papilionoideae</taxon>
        <taxon>50 kb inversion clade</taxon>
        <taxon>dalbergioids sensu lato</taxon>
        <taxon>Dalbergieae</taxon>
        <taxon>Pterocarpus clade</taxon>
        <taxon>Stylosanthes</taxon>
    </lineage>
</organism>
<dbReference type="EMBL" id="JASCZI010182871">
    <property type="protein sequence ID" value="MED6188739.1"/>
    <property type="molecule type" value="Genomic_DNA"/>
</dbReference>
<evidence type="ECO:0000313" key="1">
    <source>
        <dbReference type="EMBL" id="MED6188739.1"/>
    </source>
</evidence>